<dbReference type="Proteomes" id="UP000255467">
    <property type="component" value="Unassembled WGS sequence"/>
</dbReference>
<organism evidence="2 3">
    <name type="scientific">Nocardia otitidiscaviarum</name>
    <dbReference type="NCBI Taxonomy" id="1823"/>
    <lineage>
        <taxon>Bacteria</taxon>
        <taxon>Bacillati</taxon>
        <taxon>Actinomycetota</taxon>
        <taxon>Actinomycetes</taxon>
        <taxon>Mycobacteriales</taxon>
        <taxon>Nocardiaceae</taxon>
        <taxon>Nocardia</taxon>
    </lineage>
</organism>
<name>A0A378Y9H7_9NOCA</name>
<sequence length="56" mass="6269">MRWIWSGYPHRNAAFAVALAIPLLVTIGLDITATLWARRILSESRPDANPDPEVEP</sequence>
<proteinExistence type="predicted"/>
<gene>
    <name evidence="2" type="ORF">NCTC1934_01191</name>
</gene>
<keyword evidence="1" id="KW-0472">Membrane</keyword>
<dbReference type="RefSeq" id="WP_157533786.1">
    <property type="nucleotide sequence ID" value="NZ_UGRY01000002.1"/>
</dbReference>
<protein>
    <submittedName>
        <fullName evidence="2">Uncharacterized protein</fullName>
    </submittedName>
</protein>
<accession>A0A378Y9H7</accession>
<evidence type="ECO:0000256" key="1">
    <source>
        <dbReference type="SAM" id="Phobius"/>
    </source>
</evidence>
<dbReference type="EMBL" id="UGRY01000002">
    <property type="protein sequence ID" value="SUA73744.1"/>
    <property type="molecule type" value="Genomic_DNA"/>
</dbReference>
<evidence type="ECO:0000313" key="2">
    <source>
        <dbReference type="EMBL" id="SUA73744.1"/>
    </source>
</evidence>
<feature type="transmembrane region" description="Helical" evidence="1">
    <location>
        <begin position="12"/>
        <end position="36"/>
    </location>
</feature>
<dbReference type="AlphaFoldDB" id="A0A378Y9H7"/>
<keyword evidence="3" id="KW-1185">Reference proteome</keyword>
<keyword evidence="1" id="KW-1133">Transmembrane helix</keyword>
<reference evidence="2 3" key="1">
    <citation type="submission" date="2018-06" db="EMBL/GenBank/DDBJ databases">
        <authorList>
            <consortium name="Pathogen Informatics"/>
            <person name="Doyle S."/>
        </authorList>
    </citation>
    <scope>NUCLEOTIDE SEQUENCE [LARGE SCALE GENOMIC DNA]</scope>
    <source>
        <strain evidence="2 3">NCTC1934</strain>
    </source>
</reference>
<keyword evidence="1" id="KW-0812">Transmembrane</keyword>
<evidence type="ECO:0000313" key="3">
    <source>
        <dbReference type="Proteomes" id="UP000255467"/>
    </source>
</evidence>